<evidence type="ECO:0000313" key="1">
    <source>
        <dbReference type="EMBL" id="MET3616387.1"/>
    </source>
</evidence>
<dbReference type="Proteomes" id="UP001549162">
    <property type="component" value="Unassembled WGS sequence"/>
</dbReference>
<protein>
    <submittedName>
        <fullName evidence="1">Uncharacterized protein</fullName>
    </submittedName>
</protein>
<evidence type="ECO:0000313" key="2">
    <source>
        <dbReference type="Proteomes" id="UP001549162"/>
    </source>
</evidence>
<name>A0ABV2J6J6_9FIRM</name>
<accession>A0ABV2J6J6</accession>
<keyword evidence="2" id="KW-1185">Reference proteome</keyword>
<dbReference type="EMBL" id="JBEPMA010000001">
    <property type="protein sequence ID" value="MET3616387.1"/>
    <property type="molecule type" value="Genomic_DNA"/>
</dbReference>
<gene>
    <name evidence="1" type="ORF">ABID14_000007</name>
</gene>
<dbReference type="Gene3D" id="2.40.50.140">
    <property type="entry name" value="Nucleic acid-binding proteins"/>
    <property type="match status" value="1"/>
</dbReference>
<dbReference type="InterPro" id="IPR012340">
    <property type="entry name" value="NA-bd_OB-fold"/>
</dbReference>
<organism evidence="1 2">
    <name type="scientific">Peptoniphilus olsenii</name>
    <dbReference type="NCBI Taxonomy" id="411570"/>
    <lineage>
        <taxon>Bacteria</taxon>
        <taxon>Bacillati</taxon>
        <taxon>Bacillota</taxon>
        <taxon>Tissierellia</taxon>
        <taxon>Tissierellales</taxon>
        <taxon>Peptoniphilaceae</taxon>
        <taxon>Peptoniphilus</taxon>
    </lineage>
</organism>
<sequence>MNNIDEILKDLDKRLSKIENLFSNDNSYNLNVLGNRKAKSINSTVRIKDVKLLFPTISPVDIDKSTVDPSTLVVIPNDEEVIEEIQKAYMHAFEMGKNTGKFPADFSYDDLTANKKESVFLNKNDFINSQKHKVREFLPEFIGNGILMRNVKVGEDEEKNFGVVLRDKSGNLLSPNERIVTGDIGEIVINFHPYNFNNKLGISRYIQGFIRTSSSNNAKSLFI</sequence>
<dbReference type="RefSeq" id="WP_354366360.1">
    <property type="nucleotide sequence ID" value="NZ_JBEPMA010000001.1"/>
</dbReference>
<reference evidence="1 2" key="1">
    <citation type="submission" date="2024-06" db="EMBL/GenBank/DDBJ databases">
        <title>Genomic Encyclopedia of Type Strains, Phase IV (KMG-IV): sequencing the most valuable type-strain genomes for metagenomic binning, comparative biology and taxonomic classification.</title>
        <authorList>
            <person name="Goeker M."/>
        </authorList>
    </citation>
    <scope>NUCLEOTIDE SEQUENCE [LARGE SCALE GENOMIC DNA]</scope>
    <source>
        <strain evidence="1 2">DSM 21460</strain>
    </source>
</reference>
<comment type="caution">
    <text evidence="1">The sequence shown here is derived from an EMBL/GenBank/DDBJ whole genome shotgun (WGS) entry which is preliminary data.</text>
</comment>
<proteinExistence type="predicted"/>